<sequence length="159" mass="17817">MTHVYIALGANLGAPEETLKRLLDHLQKTPELDAIRCSSFYRSKPMGPQDQPDYVNAVLTATTDLGPLALLDFLQHLETLFGRVRGRRWGARTLDLDILLYGSLTLNHERLLIPHPGLAERDFVVLPLAELEPTLELPDGRSIGSLIEQINSHDLVKIY</sequence>
<evidence type="ECO:0000256" key="8">
    <source>
        <dbReference type="ARBA" id="ARBA00022840"/>
    </source>
</evidence>
<evidence type="ECO:0000256" key="1">
    <source>
        <dbReference type="ARBA" id="ARBA00005051"/>
    </source>
</evidence>
<evidence type="ECO:0000256" key="12">
    <source>
        <dbReference type="ARBA" id="ARBA00033413"/>
    </source>
</evidence>
<evidence type="ECO:0000256" key="6">
    <source>
        <dbReference type="ARBA" id="ARBA00022741"/>
    </source>
</evidence>
<protein>
    <recommendedName>
        <fullName evidence="4">2-amino-4-hydroxy-6-hydroxymethyldihydropteridine pyrophosphokinase</fullName>
        <ecNumber evidence="3">2.7.6.3</ecNumber>
    </recommendedName>
    <alternativeName>
        <fullName evidence="11">6-hydroxymethyl-7,8-dihydropterin pyrophosphokinase</fullName>
    </alternativeName>
    <alternativeName>
        <fullName evidence="12">7,8-dihydro-6-hydroxymethylpterin-pyrophosphokinase</fullName>
    </alternativeName>
</protein>
<keyword evidence="7 14" id="KW-0418">Kinase</keyword>
<dbReference type="RefSeq" id="WP_173921031.1">
    <property type="nucleotide sequence ID" value="NZ_CADCXY010000005.1"/>
</dbReference>
<keyword evidence="9" id="KW-0289">Folate biosynthesis</keyword>
<dbReference type="EC" id="2.7.6.3" evidence="3"/>
<dbReference type="InterPro" id="IPR000550">
    <property type="entry name" value="Hppk"/>
</dbReference>
<evidence type="ECO:0000259" key="13">
    <source>
        <dbReference type="PROSITE" id="PS00794"/>
    </source>
</evidence>
<feature type="domain" description="7,8-dihydro-6-hydroxymethylpterin-pyrophosphokinase" evidence="13">
    <location>
        <begin position="88"/>
        <end position="99"/>
    </location>
</feature>
<dbReference type="SUPFAM" id="SSF55083">
    <property type="entry name" value="6-hydroxymethyl-7,8-dihydropterin pyrophosphokinase, HPPK"/>
    <property type="match status" value="1"/>
</dbReference>
<gene>
    <name evidence="14" type="primary">folK_1</name>
    <name evidence="14" type="ORF">PSI9734_02040</name>
</gene>
<dbReference type="GO" id="GO:0003848">
    <property type="term" value="F:2-amino-4-hydroxy-6-hydroxymethyldihydropteridine diphosphokinase activity"/>
    <property type="evidence" value="ECO:0007669"/>
    <property type="project" value="UniProtKB-EC"/>
</dbReference>
<organism evidence="14 15">
    <name type="scientific">Pseudidiomarina piscicola</name>
    <dbReference type="NCBI Taxonomy" id="2614830"/>
    <lineage>
        <taxon>Bacteria</taxon>
        <taxon>Pseudomonadati</taxon>
        <taxon>Pseudomonadota</taxon>
        <taxon>Gammaproteobacteria</taxon>
        <taxon>Alteromonadales</taxon>
        <taxon>Idiomarinaceae</taxon>
        <taxon>Pseudidiomarina</taxon>
    </lineage>
</organism>
<evidence type="ECO:0000256" key="10">
    <source>
        <dbReference type="ARBA" id="ARBA00029409"/>
    </source>
</evidence>
<dbReference type="GO" id="GO:0005524">
    <property type="term" value="F:ATP binding"/>
    <property type="evidence" value="ECO:0007669"/>
    <property type="project" value="UniProtKB-KW"/>
</dbReference>
<keyword evidence="6" id="KW-0547">Nucleotide-binding</keyword>
<keyword evidence="5 14" id="KW-0808">Transferase</keyword>
<dbReference type="AlphaFoldDB" id="A0A6Z0BWX6"/>
<accession>A0A6Z0BWX6</accession>
<name>A0A6Z0BWX6_9GAMM</name>
<evidence type="ECO:0000256" key="4">
    <source>
        <dbReference type="ARBA" id="ARBA00016218"/>
    </source>
</evidence>
<evidence type="ECO:0000256" key="11">
    <source>
        <dbReference type="ARBA" id="ARBA00029766"/>
    </source>
</evidence>
<dbReference type="GO" id="GO:0046656">
    <property type="term" value="P:folic acid biosynthetic process"/>
    <property type="evidence" value="ECO:0007669"/>
    <property type="project" value="UniProtKB-KW"/>
</dbReference>
<dbReference type="Gene3D" id="3.30.70.560">
    <property type="entry name" value="7,8-Dihydro-6-hydroxymethylpterin-pyrophosphokinase HPPK"/>
    <property type="match status" value="1"/>
</dbReference>
<dbReference type="PANTHER" id="PTHR43071">
    <property type="entry name" value="2-AMINO-4-HYDROXY-6-HYDROXYMETHYLDIHYDROPTERIDINE PYROPHOSPHOKINASE"/>
    <property type="match status" value="1"/>
</dbReference>
<dbReference type="InterPro" id="IPR035907">
    <property type="entry name" value="Hppk_sf"/>
</dbReference>
<evidence type="ECO:0000256" key="5">
    <source>
        <dbReference type="ARBA" id="ARBA00022679"/>
    </source>
</evidence>
<dbReference type="Proteomes" id="UP000481517">
    <property type="component" value="Unassembled WGS sequence"/>
</dbReference>
<dbReference type="GO" id="GO:0016301">
    <property type="term" value="F:kinase activity"/>
    <property type="evidence" value="ECO:0007669"/>
    <property type="project" value="UniProtKB-KW"/>
</dbReference>
<keyword evidence="8" id="KW-0067">ATP-binding</keyword>
<comment type="pathway">
    <text evidence="1">Cofactor biosynthesis; tetrahydrofolate biosynthesis; 2-amino-4-hydroxy-6-hydroxymethyl-7,8-dihydropteridine diphosphate from 7,8-dihydroneopterin triphosphate: step 4/4.</text>
</comment>
<evidence type="ECO:0000256" key="9">
    <source>
        <dbReference type="ARBA" id="ARBA00022909"/>
    </source>
</evidence>
<keyword evidence="15" id="KW-1185">Reference proteome</keyword>
<dbReference type="PROSITE" id="PS00794">
    <property type="entry name" value="HPPK"/>
    <property type="match status" value="1"/>
</dbReference>
<evidence type="ECO:0000313" key="14">
    <source>
        <dbReference type="EMBL" id="CAB0151665.1"/>
    </source>
</evidence>
<evidence type="ECO:0000256" key="2">
    <source>
        <dbReference type="ARBA" id="ARBA00005810"/>
    </source>
</evidence>
<dbReference type="CDD" id="cd00483">
    <property type="entry name" value="HPPK"/>
    <property type="match status" value="1"/>
</dbReference>
<dbReference type="Pfam" id="PF01288">
    <property type="entry name" value="HPPK"/>
    <property type="match status" value="1"/>
</dbReference>
<dbReference type="EMBL" id="CADCXY010000005">
    <property type="protein sequence ID" value="CAB0151665.1"/>
    <property type="molecule type" value="Genomic_DNA"/>
</dbReference>
<proteinExistence type="inferred from homology"/>
<reference evidence="14 15" key="1">
    <citation type="submission" date="2020-02" db="EMBL/GenBank/DDBJ databases">
        <authorList>
            <person name="Rodrigo-Torres L."/>
            <person name="Arahal R. D."/>
            <person name="Lucena T."/>
        </authorList>
    </citation>
    <scope>NUCLEOTIDE SEQUENCE [LARGE SCALE GENOMIC DNA]</scope>
    <source>
        <strain evidence="14 15">CECT 9734</strain>
    </source>
</reference>
<evidence type="ECO:0000256" key="3">
    <source>
        <dbReference type="ARBA" id="ARBA00013253"/>
    </source>
</evidence>
<dbReference type="UniPathway" id="UPA00077">
    <property type="reaction ID" value="UER00155"/>
</dbReference>
<comment type="function">
    <text evidence="10">Catalyzes the transfer of pyrophosphate from adenosine triphosphate (ATP) to 6-hydroxymethyl-7,8-dihydropterin, an enzymatic step in folate biosynthesis pathway.</text>
</comment>
<dbReference type="GO" id="GO:0046654">
    <property type="term" value="P:tetrahydrofolate biosynthetic process"/>
    <property type="evidence" value="ECO:0007669"/>
    <property type="project" value="UniProtKB-UniPathway"/>
</dbReference>
<evidence type="ECO:0000256" key="7">
    <source>
        <dbReference type="ARBA" id="ARBA00022777"/>
    </source>
</evidence>
<dbReference type="PANTHER" id="PTHR43071:SF1">
    <property type="entry name" value="2-AMINO-4-HYDROXY-6-HYDROXYMETHYLDIHYDROPTERIDINE PYROPHOSPHOKINASE"/>
    <property type="match status" value="1"/>
</dbReference>
<dbReference type="NCBIfam" id="TIGR01498">
    <property type="entry name" value="folK"/>
    <property type="match status" value="1"/>
</dbReference>
<comment type="similarity">
    <text evidence="2">Belongs to the HPPK family.</text>
</comment>
<evidence type="ECO:0000313" key="15">
    <source>
        <dbReference type="Proteomes" id="UP000481517"/>
    </source>
</evidence>